<evidence type="ECO:0000256" key="4">
    <source>
        <dbReference type="ARBA" id="ARBA00022801"/>
    </source>
</evidence>
<evidence type="ECO:0000256" key="3">
    <source>
        <dbReference type="ARBA" id="ARBA00022763"/>
    </source>
</evidence>
<evidence type="ECO:0000313" key="8">
    <source>
        <dbReference type="Proteomes" id="UP000502533"/>
    </source>
</evidence>
<sequence length="148" mass="17285">MSILNPEARRRLMARFRSKDTKPEILVRCALHAAGRRFRLHAKHLPGKPDIVLPRDRTVIFVHGCFWHAHENCSVARIPRSRPDYWKAKFDTNRKRDRRNVEELENLGWRVVTIWECEARSPRLAETIERYGLIGSISGKGLDPTTSF</sequence>
<evidence type="ECO:0000313" key="7">
    <source>
        <dbReference type="EMBL" id="QIP36766.1"/>
    </source>
</evidence>
<dbReference type="EC" id="3.1.-.-" evidence="6"/>
<evidence type="ECO:0000256" key="6">
    <source>
        <dbReference type="PIRNR" id="PIRNR018267"/>
    </source>
</evidence>
<gene>
    <name evidence="7" type="primary">vsr</name>
    <name evidence="7" type="ORF">GWK63_16235</name>
</gene>
<dbReference type="AlphaFoldDB" id="A0A858JJJ8"/>
<dbReference type="Pfam" id="PF03852">
    <property type="entry name" value="Vsr"/>
    <property type="match status" value="1"/>
</dbReference>
<name>A0A858JJJ8_9PROT</name>
<comment type="function">
    <text evidence="6">May nick specific sequences that contain T:G mispairs resulting from m5C-deamination.</text>
</comment>
<dbReference type="InterPro" id="IPR011335">
    <property type="entry name" value="Restrct_endonuc-II-like"/>
</dbReference>
<accession>A0A858JJJ8</accession>
<evidence type="ECO:0000256" key="2">
    <source>
        <dbReference type="ARBA" id="ARBA00022759"/>
    </source>
</evidence>
<evidence type="ECO:0000256" key="1">
    <source>
        <dbReference type="ARBA" id="ARBA00022722"/>
    </source>
</evidence>
<dbReference type="Gene3D" id="3.40.960.10">
    <property type="entry name" value="VSR Endonuclease"/>
    <property type="match status" value="1"/>
</dbReference>
<organism evidence="7 8">
    <name type="scientific">Komagataeibacter rhaeticus</name>
    <dbReference type="NCBI Taxonomy" id="215221"/>
    <lineage>
        <taxon>Bacteria</taxon>
        <taxon>Pseudomonadati</taxon>
        <taxon>Pseudomonadota</taxon>
        <taxon>Alphaproteobacteria</taxon>
        <taxon>Acetobacterales</taxon>
        <taxon>Acetobacteraceae</taxon>
        <taxon>Komagataeibacter</taxon>
    </lineage>
</organism>
<dbReference type="EMBL" id="CP050139">
    <property type="protein sequence ID" value="QIP36766.1"/>
    <property type="molecule type" value="Genomic_DNA"/>
</dbReference>
<dbReference type="GO" id="GO:0004519">
    <property type="term" value="F:endonuclease activity"/>
    <property type="evidence" value="ECO:0007669"/>
    <property type="project" value="UniProtKB-KW"/>
</dbReference>
<evidence type="ECO:0000256" key="5">
    <source>
        <dbReference type="ARBA" id="ARBA00023204"/>
    </source>
</evidence>
<dbReference type="GO" id="GO:0006298">
    <property type="term" value="P:mismatch repair"/>
    <property type="evidence" value="ECO:0007669"/>
    <property type="project" value="UniProtKB-UniRule"/>
</dbReference>
<dbReference type="KEGG" id="kre:GWK63_16235"/>
<dbReference type="SUPFAM" id="SSF52980">
    <property type="entry name" value="Restriction endonuclease-like"/>
    <property type="match status" value="1"/>
</dbReference>
<keyword evidence="1 6" id="KW-0540">Nuclease</keyword>
<dbReference type="RefSeq" id="WP_083824391.1">
    <property type="nucleotide sequence ID" value="NZ_CP139093.1"/>
</dbReference>
<keyword evidence="5 6" id="KW-0234">DNA repair</keyword>
<dbReference type="Proteomes" id="UP000502533">
    <property type="component" value="Chromosome"/>
</dbReference>
<keyword evidence="8" id="KW-1185">Reference proteome</keyword>
<dbReference type="InterPro" id="IPR004603">
    <property type="entry name" value="DNA_mismatch_endonuc_vsr"/>
</dbReference>
<dbReference type="NCBIfam" id="TIGR00632">
    <property type="entry name" value="vsr"/>
    <property type="match status" value="1"/>
</dbReference>
<keyword evidence="2 6" id="KW-0255">Endonuclease</keyword>
<dbReference type="PIRSF" id="PIRSF018267">
    <property type="entry name" value="VSR_endonuc"/>
    <property type="match status" value="1"/>
</dbReference>
<dbReference type="CDD" id="cd00221">
    <property type="entry name" value="Vsr"/>
    <property type="match status" value="1"/>
</dbReference>
<keyword evidence="4 6" id="KW-0378">Hydrolase</keyword>
<protein>
    <recommendedName>
        <fullName evidence="6">Very short patch repair endonuclease</fullName>
        <ecNumber evidence="6">3.1.-.-</ecNumber>
    </recommendedName>
</protein>
<dbReference type="GO" id="GO:0016787">
    <property type="term" value="F:hydrolase activity"/>
    <property type="evidence" value="ECO:0007669"/>
    <property type="project" value="UniProtKB-KW"/>
</dbReference>
<comment type="similarity">
    <text evidence="6">Belongs to the vsr family.</text>
</comment>
<keyword evidence="3 6" id="KW-0227">DNA damage</keyword>
<proteinExistence type="inferred from homology"/>
<reference evidence="7 8" key="1">
    <citation type="submission" date="2020-03" db="EMBL/GenBank/DDBJ databases">
        <title>Isolation of cellulose-producing strains, genome characterization and application of the synthesized cellulose films as an economical and sustainable material for piezoelectric sensor construction.</title>
        <authorList>
            <person name="Mangayil R.K."/>
        </authorList>
    </citation>
    <scope>NUCLEOTIDE SEQUENCE [LARGE SCALE GENOMIC DNA]</scope>
    <source>
        <strain evidence="7 8">ENS 9a1a</strain>
    </source>
</reference>